<dbReference type="Pfam" id="PF25601">
    <property type="entry name" value="AAA_lid_14"/>
    <property type="match status" value="1"/>
</dbReference>
<evidence type="ECO:0000259" key="6">
    <source>
        <dbReference type="PROSITE" id="PS50045"/>
    </source>
</evidence>
<dbReference type="InterPro" id="IPR003593">
    <property type="entry name" value="AAA+_ATPase"/>
</dbReference>
<dbReference type="EMBL" id="CP011232">
    <property type="protein sequence ID" value="AKI97403.1"/>
    <property type="molecule type" value="Genomic_DNA"/>
</dbReference>
<dbReference type="InterPro" id="IPR025944">
    <property type="entry name" value="Sigma_54_int_dom_CS"/>
</dbReference>
<reference evidence="7 8" key="1">
    <citation type="submission" date="2015-04" db="EMBL/GenBank/DDBJ databases">
        <title>Complete Genome Sequence of Kosmotoga pacifica SLHLJ1.</title>
        <authorList>
            <person name="Jiang L.J."/>
            <person name="Shao Z.Z."/>
            <person name="Jebbar M."/>
        </authorList>
    </citation>
    <scope>NUCLEOTIDE SEQUENCE [LARGE SCALE GENOMIC DNA]</scope>
    <source>
        <strain evidence="7 8">SLHLJ1</strain>
    </source>
</reference>
<dbReference type="SMART" id="SM00382">
    <property type="entry name" value="AAA"/>
    <property type="match status" value="1"/>
</dbReference>
<dbReference type="AlphaFoldDB" id="A0A0G2ZEZ6"/>
<dbReference type="Pfam" id="PF06506">
    <property type="entry name" value="PrpR_N"/>
    <property type="match status" value="1"/>
</dbReference>
<evidence type="ECO:0000256" key="4">
    <source>
        <dbReference type="ARBA" id="ARBA00023125"/>
    </source>
</evidence>
<dbReference type="PROSITE" id="PS00688">
    <property type="entry name" value="SIGMA54_INTERACT_3"/>
    <property type="match status" value="1"/>
</dbReference>
<dbReference type="GO" id="GO:0006355">
    <property type="term" value="P:regulation of DNA-templated transcription"/>
    <property type="evidence" value="ECO:0007669"/>
    <property type="project" value="InterPro"/>
</dbReference>
<dbReference type="InterPro" id="IPR002197">
    <property type="entry name" value="HTH_Fis"/>
</dbReference>
<dbReference type="InterPro" id="IPR009057">
    <property type="entry name" value="Homeodomain-like_sf"/>
</dbReference>
<dbReference type="Gene3D" id="3.40.50.2300">
    <property type="match status" value="1"/>
</dbReference>
<dbReference type="GO" id="GO:0043565">
    <property type="term" value="F:sequence-specific DNA binding"/>
    <property type="evidence" value="ECO:0007669"/>
    <property type="project" value="InterPro"/>
</dbReference>
<dbReference type="PROSITE" id="PS50045">
    <property type="entry name" value="SIGMA54_INTERACT_4"/>
    <property type="match status" value="1"/>
</dbReference>
<name>A0A0G2ZEZ6_9BACT</name>
<dbReference type="Pfam" id="PF02954">
    <property type="entry name" value="HTH_8"/>
    <property type="match status" value="1"/>
</dbReference>
<dbReference type="GO" id="GO:0005524">
    <property type="term" value="F:ATP binding"/>
    <property type="evidence" value="ECO:0007669"/>
    <property type="project" value="UniProtKB-KW"/>
</dbReference>
<dbReference type="PANTHER" id="PTHR32071:SF57">
    <property type="entry name" value="C4-DICARBOXYLATE TRANSPORT TRANSCRIPTIONAL REGULATORY PROTEIN DCTD"/>
    <property type="match status" value="1"/>
</dbReference>
<dbReference type="PANTHER" id="PTHR32071">
    <property type="entry name" value="TRANSCRIPTIONAL REGULATORY PROTEIN"/>
    <property type="match status" value="1"/>
</dbReference>
<feature type="domain" description="Sigma-54 factor interaction" evidence="6">
    <location>
        <begin position="296"/>
        <end position="525"/>
    </location>
</feature>
<dbReference type="OrthoDB" id="9803970at2"/>
<sequence>MGKIAAILPNEYLEQLTRKLVEEKNLRNIEVHIGDLYQALEIVDHSSDIDVIISRGGTADLLKENTNIPVVYIKVHLADILKLVNVALRFKRKILFAGFDKIFEDAGTLKTLEALIGAQIKQLNLYGIESLPEELKEYVVIADTVNYEIATKNGLESYLIESGEEAIMEAINNALQIQEYVNFEKRKREEILNIVNSVDFGMIYISPEANVISNETANRYLGNLKESFLERVRDRKSYEEVFSQGNEKYYVDLKTIDEDRKIITIRKAAELEEAERYIRKTLRAKGFVAKHTFEDIVGKSEKLRRVIIKAKSFAKSDANILLFGESGSGKELFAQSIHNESPRKGNPFVAINCASLPKDLLESELFGYVEGAFTGAKKGKMGLFELAHKGTLFLDEIDQIPYELQGKLLRAIEEKEILKVGGSSLVPVDTRIISATNIDPEILIRNNKLRLDLYSRLSVLPLQIPPLRERREDIPELLEYFIRIFGEKYSVETPKFDKEKIQTLMNYSWPGNVRELQNFVERITILLGTESYSEAFREFEILSENDGLVANHNEPILKEIENQLIHILIKKGIFTKSEIAKLLGVSRTYLWRKLKELNIE</sequence>
<evidence type="ECO:0000256" key="3">
    <source>
        <dbReference type="ARBA" id="ARBA00023015"/>
    </source>
</evidence>
<evidence type="ECO:0000256" key="2">
    <source>
        <dbReference type="ARBA" id="ARBA00022840"/>
    </source>
</evidence>
<dbReference type="InterPro" id="IPR025943">
    <property type="entry name" value="Sigma_54_int_dom_ATP-bd_2"/>
</dbReference>
<dbReference type="Pfam" id="PF00158">
    <property type="entry name" value="Sigma54_activat"/>
    <property type="match status" value="1"/>
</dbReference>
<protein>
    <recommendedName>
        <fullName evidence="6">Sigma-54 factor interaction domain-containing protein</fullName>
    </recommendedName>
</protein>
<dbReference type="SUPFAM" id="SSF52540">
    <property type="entry name" value="P-loop containing nucleoside triphosphate hydrolases"/>
    <property type="match status" value="1"/>
</dbReference>
<dbReference type="InterPro" id="IPR002078">
    <property type="entry name" value="Sigma_54_int"/>
</dbReference>
<dbReference type="SUPFAM" id="SSF46689">
    <property type="entry name" value="Homeodomain-like"/>
    <property type="match status" value="1"/>
</dbReference>
<organism evidence="7 8">
    <name type="scientific">Kosmotoga pacifica</name>
    <dbReference type="NCBI Taxonomy" id="1330330"/>
    <lineage>
        <taxon>Bacteria</taxon>
        <taxon>Thermotogati</taxon>
        <taxon>Thermotogota</taxon>
        <taxon>Thermotogae</taxon>
        <taxon>Kosmotogales</taxon>
        <taxon>Kosmotogaceae</taxon>
        <taxon>Kosmotoga</taxon>
    </lineage>
</organism>
<dbReference type="Gene3D" id="3.40.50.10660">
    <property type="entry name" value="PrpR receptor domain-like"/>
    <property type="match status" value="1"/>
</dbReference>
<dbReference type="PATRIC" id="fig|1330330.3.peg.1163"/>
<keyword evidence="8" id="KW-1185">Reference proteome</keyword>
<gene>
    <name evidence="7" type="ORF">IX53_05750</name>
</gene>
<accession>A0A0G2ZEZ6</accession>
<dbReference type="InterPro" id="IPR027417">
    <property type="entry name" value="P-loop_NTPase"/>
</dbReference>
<evidence type="ECO:0000256" key="1">
    <source>
        <dbReference type="ARBA" id="ARBA00022741"/>
    </source>
</evidence>
<keyword evidence="5" id="KW-0804">Transcription</keyword>
<dbReference type="CDD" id="cd00009">
    <property type="entry name" value="AAA"/>
    <property type="match status" value="1"/>
</dbReference>
<dbReference type="KEGG" id="kpf:IX53_05750"/>
<dbReference type="InterPro" id="IPR025662">
    <property type="entry name" value="Sigma_54_int_dom_ATP-bd_1"/>
</dbReference>
<dbReference type="InterPro" id="IPR058031">
    <property type="entry name" value="AAA_lid_NorR"/>
</dbReference>
<dbReference type="SUPFAM" id="SSF159800">
    <property type="entry name" value="PrpR receptor domain-like"/>
    <property type="match status" value="1"/>
</dbReference>
<dbReference type="Gene3D" id="3.40.50.300">
    <property type="entry name" value="P-loop containing nucleotide triphosphate hydrolases"/>
    <property type="match status" value="1"/>
</dbReference>
<keyword evidence="2" id="KW-0067">ATP-binding</keyword>
<evidence type="ECO:0000256" key="5">
    <source>
        <dbReference type="ARBA" id="ARBA00023163"/>
    </source>
</evidence>
<keyword evidence="1" id="KW-0547">Nucleotide-binding</keyword>
<dbReference type="PROSITE" id="PS00676">
    <property type="entry name" value="SIGMA54_INTERACT_2"/>
    <property type="match status" value="1"/>
</dbReference>
<dbReference type="Gene3D" id="1.10.10.60">
    <property type="entry name" value="Homeodomain-like"/>
    <property type="match status" value="1"/>
</dbReference>
<dbReference type="Gene3D" id="1.10.8.60">
    <property type="match status" value="1"/>
</dbReference>
<evidence type="ECO:0000313" key="7">
    <source>
        <dbReference type="EMBL" id="AKI97403.1"/>
    </source>
</evidence>
<proteinExistence type="predicted"/>
<dbReference type="GO" id="GO:0000156">
    <property type="term" value="F:phosphorelay response regulator activity"/>
    <property type="evidence" value="ECO:0007669"/>
    <property type="project" value="InterPro"/>
</dbReference>
<dbReference type="PROSITE" id="PS00675">
    <property type="entry name" value="SIGMA54_INTERACT_1"/>
    <property type="match status" value="1"/>
</dbReference>
<keyword evidence="4" id="KW-0238">DNA-binding</keyword>
<dbReference type="RefSeq" id="WP_047754537.1">
    <property type="nucleotide sequence ID" value="NZ_CAJUHA010000015.1"/>
</dbReference>
<dbReference type="STRING" id="1330330.IX53_05750"/>
<evidence type="ECO:0000313" key="8">
    <source>
        <dbReference type="Proteomes" id="UP000035159"/>
    </source>
</evidence>
<keyword evidence="3" id="KW-0805">Transcription regulation</keyword>
<dbReference type="InterPro" id="IPR010524">
    <property type="entry name" value="Sig_transdc_resp-reg_PrpR_N"/>
</dbReference>
<dbReference type="FunFam" id="3.40.50.300:FF:000006">
    <property type="entry name" value="DNA-binding transcriptional regulator NtrC"/>
    <property type="match status" value="1"/>
</dbReference>
<dbReference type="Proteomes" id="UP000035159">
    <property type="component" value="Chromosome"/>
</dbReference>